<evidence type="ECO:0000313" key="2">
    <source>
        <dbReference type="EMBL" id="KAK0705199.1"/>
    </source>
</evidence>
<name>A0AA40DIU2_9PEZI</name>
<keyword evidence="3" id="KW-1185">Reference proteome</keyword>
<evidence type="ECO:0000256" key="1">
    <source>
        <dbReference type="SAM" id="SignalP"/>
    </source>
</evidence>
<gene>
    <name evidence="2" type="ORF">B0H67DRAFT_649555</name>
</gene>
<keyword evidence="1" id="KW-0732">Signal</keyword>
<feature type="chain" id="PRO_5041383756" evidence="1">
    <location>
        <begin position="27"/>
        <end position="105"/>
    </location>
</feature>
<dbReference type="Proteomes" id="UP001172102">
    <property type="component" value="Unassembled WGS sequence"/>
</dbReference>
<reference evidence="2" key="1">
    <citation type="submission" date="2023-06" db="EMBL/GenBank/DDBJ databases">
        <title>Genome-scale phylogeny and comparative genomics of the fungal order Sordariales.</title>
        <authorList>
            <consortium name="Lawrence Berkeley National Laboratory"/>
            <person name="Hensen N."/>
            <person name="Bonometti L."/>
            <person name="Westerberg I."/>
            <person name="Brannstrom I.O."/>
            <person name="Guillou S."/>
            <person name="Cros-Aarteil S."/>
            <person name="Calhoun S."/>
            <person name="Haridas S."/>
            <person name="Kuo A."/>
            <person name="Mondo S."/>
            <person name="Pangilinan J."/>
            <person name="Riley R."/>
            <person name="Labutti K."/>
            <person name="Andreopoulos B."/>
            <person name="Lipzen A."/>
            <person name="Chen C."/>
            <person name="Yanf M."/>
            <person name="Daum C."/>
            <person name="Ng V."/>
            <person name="Clum A."/>
            <person name="Steindorff A."/>
            <person name="Ohm R."/>
            <person name="Martin F."/>
            <person name="Silar P."/>
            <person name="Natvig D."/>
            <person name="Lalanne C."/>
            <person name="Gautier V."/>
            <person name="Ament-Velasquez S.L."/>
            <person name="Kruys A."/>
            <person name="Hutchinson M.I."/>
            <person name="Powell A.J."/>
            <person name="Barry K."/>
            <person name="Miller A.N."/>
            <person name="Grigoriev I.V."/>
            <person name="Debuchy R."/>
            <person name="Gladieux P."/>
            <person name="Thoren M.H."/>
            <person name="Johannesson H."/>
        </authorList>
    </citation>
    <scope>NUCLEOTIDE SEQUENCE</scope>
    <source>
        <strain evidence="2">SMH4607-1</strain>
    </source>
</reference>
<organism evidence="2 3">
    <name type="scientific">Lasiosphaeris hirsuta</name>
    <dbReference type="NCBI Taxonomy" id="260670"/>
    <lineage>
        <taxon>Eukaryota</taxon>
        <taxon>Fungi</taxon>
        <taxon>Dikarya</taxon>
        <taxon>Ascomycota</taxon>
        <taxon>Pezizomycotina</taxon>
        <taxon>Sordariomycetes</taxon>
        <taxon>Sordariomycetidae</taxon>
        <taxon>Sordariales</taxon>
        <taxon>Lasiosphaeriaceae</taxon>
        <taxon>Lasiosphaeris</taxon>
    </lineage>
</organism>
<protein>
    <submittedName>
        <fullName evidence="2">Uncharacterized protein</fullName>
    </submittedName>
</protein>
<evidence type="ECO:0000313" key="3">
    <source>
        <dbReference type="Proteomes" id="UP001172102"/>
    </source>
</evidence>
<comment type="caution">
    <text evidence="2">The sequence shown here is derived from an EMBL/GenBank/DDBJ whole genome shotgun (WGS) entry which is preliminary data.</text>
</comment>
<dbReference type="AlphaFoldDB" id="A0AA40DIU2"/>
<dbReference type="EMBL" id="JAUKUA010000007">
    <property type="protein sequence ID" value="KAK0705199.1"/>
    <property type="molecule type" value="Genomic_DNA"/>
</dbReference>
<sequence length="105" mass="11054">MFPADLHVVDLVVVIVVAIATDKGIAQEKQRRGGVAGIAVGADPEAHYVVTRHQDGAPLPGEVPRLVMRLHGETTGSIARGRHHAATMTFEIIGGDLDPLSTETA</sequence>
<proteinExistence type="predicted"/>
<accession>A0AA40DIU2</accession>
<feature type="signal peptide" evidence="1">
    <location>
        <begin position="1"/>
        <end position="26"/>
    </location>
</feature>